<organism evidence="1 2">
    <name type="scientific">Emergomyces pasteurianus Ep9510</name>
    <dbReference type="NCBI Taxonomy" id="1447872"/>
    <lineage>
        <taxon>Eukaryota</taxon>
        <taxon>Fungi</taxon>
        <taxon>Dikarya</taxon>
        <taxon>Ascomycota</taxon>
        <taxon>Pezizomycotina</taxon>
        <taxon>Eurotiomycetes</taxon>
        <taxon>Eurotiomycetidae</taxon>
        <taxon>Onygenales</taxon>
        <taxon>Ajellomycetaceae</taxon>
        <taxon>Emergomyces</taxon>
    </lineage>
</organism>
<evidence type="ECO:0000313" key="2">
    <source>
        <dbReference type="Proteomes" id="UP000182235"/>
    </source>
</evidence>
<comment type="caution">
    <text evidence="1">The sequence shown here is derived from an EMBL/GenBank/DDBJ whole genome shotgun (WGS) entry which is preliminary data.</text>
</comment>
<reference evidence="1 2" key="1">
    <citation type="submission" date="2015-07" db="EMBL/GenBank/DDBJ databases">
        <title>Emmonsia species relationships and genome sequence.</title>
        <authorList>
            <consortium name="The Broad Institute Genomics Platform"/>
            <person name="Cuomo C.A."/>
            <person name="Munoz J.F."/>
            <person name="Imamovic A."/>
            <person name="Priest M.E."/>
            <person name="Young S."/>
            <person name="Clay O.K."/>
            <person name="McEwen J.G."/>
        </authorList>
    </citation>
    <scope>NUCLEOTIDE SEQUENCE [LARGE SCALE GENOMIC DNA]</scope>
    <source>
        <strain evidence="1 2">UAMH 9510</strain>
    </source>
</reference>
<evidence type="ECO:0000313" key="1">
    <source>
        <dbReference type="EMBL" id="OJD10881.1"/>
    </source>
</evidence>
<dbReference type="VEuPathDB" id="FungiDB:AJ78_08223"/>
<gene>
    <name evidence="1" type="ORF">AJ78_08223</name>
</gene>
<dbReference type="STRING" id="1447872.A0A1J9P2A0"/>
<dbReference type="Proteomes" id="UP000182235">
    <property type="component" value="Unassembled WGS sequence"/>
</dbReference>
<name>A0A1J9P2A0_9EURO</name>
<dbReference type="AlphaFoldDB" id="A0A1J9P2A0"/>
<accession>A0A1J9P2A0</accession>
<protein>
    <submittedName>
        <fullName evidence="1">Uncharacterized protein</fullName>
    </submittedName>
</protein>
<dbReference type="EMBL" id="LGRN01000669">
    <property type="protein sequence ID" value="OJD10881.1"/>
    <property type="molecule type" value="Genomic_DNA"/>
</dbReference>
<sequence length="85" mass="9149">MEGCHFAHAEDPQTAERHASECANHINDTCANHHAHAVVDRDALVIEPIGLNKATAARVVLEGIQKSAPCEANSPDKVNTSNRQN</sequence>
<dbReference type="OrthoDB" id="755951at2759"/>
<keyword evidence="2" id="KW-1185">Reference proteome</keyword>
<proteinExistence type="predicted"/>